<comment type="caution">
    <text evidence="8">The sequence shown here is derived from an EMBL/GenBank/DDBJ whole genome shotgun (WGS) entry which is preliminary data.</text>
</comment>
<evidence type="ECO:0000256" key="6">
    <source>
        <dbReference type="ARBA" id="ARBA00025162"/>
    </source>
</evidence>
<dbReference type="OrthoDB" id="361630at2759"/>
<keyword evidence="5" id="KW-0342">GTP-binding</keyword>
<evidence type="ECO:0000256" key="3">
    <source>
        <dbReference type="ARBA" id="ARBA00022741"/>
    </source>
</evidence>
<dbReference type="InterPro" id="IPR036925">
    <property type="entry name" value="TIF_IF2_dom3_sf"/>
</dbReference>
<comment type="similarity">
    <text evidence="1">Belongs to the TRAFAC class translation factor GTPase superfamily. Classic translation factor GTPase family. IF-2 subfamily.</text>
</comment>
<dbReference type="PANTHER" id="PTHR43381">
    <property type="entry name" value="TRANSLATION INITIATION FACTOR IF-2-RELATED"/>
    <property type="match status" value="1"/>
</dbReference>
<evidence type="ECO:0000256" key="2">
    <source>
        <dbReference type="ARBA" id="ARBA00022540"/>
    </source>
</evidence>
<dbReference type="SUPFAM" id="SSF50447">
    <property type="entry name" value="Translation proteins"/>
    <property type="match status" value="1"/>
</dbReference>
<dbReference type="Pfam" id="PF00009">
    <property type="entry name" value="GTP_EFTU"/>
    <property type="match status" value="1"/>
</dbReference>
<dbReference type="CDD" id="cd03702">
    <property type="entry name" value="IF2_mtIF2_II"/>
    <property type="match status" value="1"/>
</dbReference>
<accession>A0A8S1D5K8</accession>
<organism evidence="8 9">
    <name type="scientific">Cloeon dipterum</name>
    <dbReference type="NCBI Taxonomy" id="197152"/>
    <lineage>
        <taxon>Eukaryota</taxon>
        <taxon>Metazoa</taxon>
        <taxon>Ecdysozoa</taxon>
        <taxon>Arthropoda</taxon>
        <taxon>Hexapoda</taxon>
        <taxon>Insecta</taxon>
        <taxon>Pterygota</taxon>
        <taxon>Palaeoptera</taxon>
        <taxon>Ephemeroptera</taxon>
        <taxon>Pisciforma</taxon>
        <taxon>Baetidae</taxon>
        <taxon>Cloeon</taxon>
    </lineage>
</organism>
<dbReference type="SUPFAM" id="SSF52540">
    <property type="entry name" value="P-loop containing nucleoside triphosphate hydrolases"/>
    <property type="match status" value="1"/>
</dbReference>
<dbReference type="Pfam" id="PF11987">
    <property type="entry name" value="IF-2"/>
    <property type="match status" value="1"/>
</dbReference>
<dbReference type="InterPro" id="IPR053905">
    <property type="entry name" value="EF-G-like_DII"/>
</dbReference>
<dbReference type="AlphaFoldDB" id="A0A8S1D5K8"/>
<keyword evidence="3" id="KW-0547">Nucleotide-binding</keyword>
<evidence type="ECO:0000256" key="1">
    <source>
        <dbReference type="ARBA" id="ARBA00007733"/>
    </source>
</evidence>
<dbReference type="GO" id="GO:0003924">
    <property type="term" value="F:GTPase activity"/>
    <property type="evidence" value="ECO:0007669"/>
    <property type="project" value="InterPro"/>
</dbReference>
<dbReference type="FunFam" id="2.40.30.10:FF:000007">
    <property type="entry name" value="Translation initiation factor IF-2"/>
    <property type="match status" value="1"/>
</dbReference>
<dbReference type="Gene3D" id="3.40.50.10050">
    <property type="entry name" value="Translation initiation factor IF- 2, domain 3"/>
    <property type="match status" value="1"/>
</dbReference>
<dbReference type="Pfam" id="PF22042">
    <property type="entry name" value="EF-G_D2"/>
    <property type="match status" value="1"/>
</dbReference>
<name>A0A8S1D5K8_9INSE</name>
<dbReference type="FunFam" id="3.40.50.300:FF:000019">
    <property type="entry name" value="Translation initiation factor IF-2"/>
    <property type="match status" value="1"/>
</dbReference>
<proteinExistence type="inferred from homology"/>
<evidence type="ECO:0000256" key="4">
    <source>
        <dbReference type="ARBA" id="ARBA00022917"/>
    </source>
</evidence>
<evidence type="ECO:0000256" key="5">
    <source>
        <dbReference type="ARBA" id="ARBA00023134"/>
    </source>
</evidence>
<dbReference type="Gene3D" id="3.40.50.300">
    <property type="entry name" value="P-loop containing nucleotide triphosphate hydrolases"/>
    <property type="match status" value="1"/>
</dbReference>
<dbReference type="EMBL" id="CADEPI010000108">
    <property type="protein sequence ID" value="CAB3375149.1"/>
    <property type="molecule type" value="Genomic_DNA"/>
</dbReference>
<dbReference type="PANTHER" id="PTHR43381:SF20">
    <property type="entry name" value="TRANSLATION INITIATION FACTOR IF-2, MITOCHONDRIAL"/>
    <property type="match status" value="1"/>
</dbReference>
<dbReference type="InterPro" id="IPR000795">
    <property type="entry name" value="T_Tr_GTP-bd_dom"/>
</dbReference>
<dbReference type="PROSITE" id="PS51722">
    <property type="entry name" value="G_TR_2"/>
    <property type="match status" value="1"/>
</dbReference>
<protein>
    <recommendedName>
        <fullName evidence="7">Tr-type G domain-containing protein</fullName>
    </recommendedName>
</protein>
<dbReference type="InterPro" id="IPR005225">
    <property type="entry name" value="Small_GTP-bd"/>
</dbReference>
<dbReference type="Proteomes" id="UP000494165">
    <property type="component" value="Unassembled WGS sequence"/>
</dbReference>
<dbReference type="InterPro" id="IPR027417">
    <property type="entry name" value="P-loop_NTPase"/>
</dbReference>
<evidence type="ECO:0000313" key="8">
    <source>
        <dbReference type="EMBL" id="CAB3375149.1"/>
    </source>
</evidence>
<feature type="domain" description="Tr-type G" evidence="7">
    <location>
        <begin position="167"/>
        <end position="342"/>
    </location>
</feature>
<dbReference type="InterPro" id="IPR015760">
    <property type="entry name" value="TIF_IF2"/>
</dbReference>
<dbReference type="GO" id="GO:0005737">
    <property type="term" value="C:cytoplasm"/>
    <property type="evidence" value="ECO:0007669"/>
    <property type="project" value="TreeGrafter"/>
</dbReference>
<evidence type="ECO:0000313" key="9">
    <source>
        <dbReference type="Proteomes" id="UP000494165"/>
    </source>
</evidence>
<evidence type="ECO:0000259" key="7">
    <source>
        <dbReference type="PROSITE" id="PS51722"/>
    </source>
</evidence>
<dbReference type="CDD" id="cd01887">
    <property type="entry name" value="IF2_eIF5B"/>
    <property type="match status" value="1"/>
</dbReference>
<dbReference type="GO" id="GO:0005525">
    <property type="term" value="F:GTP binding"/>
    <property type="evidence" value="ECO:0007669"/>
    <property type="project" value="UniProtKB-KW"/>
</dbReference>
<gene>
    <name evidence="8" type="ORF">CLODIP_2_CD12940</name>
</gene>
<dbReference type="NCBIfam" id="TIGR00231">
    <property type="entry name" value="small_GTP"/>
    <property type="match status" value="1"/>
</dbReference>
<keyword evidence="9" id="KW-1185">Reference proteome</keyword>
<reference evidence="8 9" key="1">
    <citation type="submission" date="2020-04" db="EMBL/GenBank/DDBJ databases">
        <authorList>
            <person name="Alioto T."/>
            <person name="Alioto T."/>
            <person name="Gomez Garrido J."/>
        </authorList>
    </citation>
    <scope>NUCLEOTIDE SEQUENCE [LARGE SCALE GENOMIC DNA]</scope>
</reference>
<dbReference type="SUPFAM" id="SSF52156">
    <property type="entry name" value="Initiation factor IF2/eIF5b, domain 3"/>
    <property type="match status" value="1"/>
</dbReference>
<dbReference type="GO" id="GO:0003743">
    <property type="term" value="F:translation initiation factor activity"/>
    <property type="evidence" value="ECO:0007669"/>
    <property type="project" value="UniProtKB-KW"/>
</dbReference>
<dbReference type="InterPro" id="IPR044145">
    <property type="entry name" value="IF2_II"/>
</dbReference>
<dbReference type="InterPro" id="IPR009000">
    <property type="entry name" value="Transl_B-barrel_sf"/>
</dbReference>
<keyword evidence="2" id="KW-0396">Initiation factor</keyword>
<keyword evidence="4" id="KW-0648">Protein biosynthesis</keyword>
<dbReference type="InterPro" id="IPR023115">
    <property type="entry name" value="TIF_IF2_dom3"/>
</dbReference>
<sequence length="574" mass="64503">MCSLQRCLAKYHHGIKILLSRSLPQEHVCSLNKNIYRIGSNGFHTTFMNFAKRKDKDEKKSIQMNPKAKTKSAVIEIWRNMTVQELADSMGKSVDHIFDVFVYVDNSNPYNRPKSVIHNFTVIQEAAKKSGFRFKVVSHPSEREKEVVPKYKDVTRRPPADPSKLVRRPPVVTIMGHVDHGKTTLLDSLRNTRVVDSEFGGITQHIGAFSVVLPSSKDRVTFLDTPGHAAFTAMRARGADSTDIVVLVVAADDGVMEQTVESIRMAKEANVPIIVAINKIDKPKADVDYTRKMLLTQGIELEEFGGDIQSVPISALKGTNLKTLIEAIALQAEIMDLKAEPTGYMEGVVIESKTDPGRGKLSTALVQRGTLRKGCILVAGTAWAKVRAMFDDTGRPLTEAPPATPVEILGWRELPSAGDEIIEVESERVAQEVLKYRMDKQREEKLENAKEVIAQKAAEHHKVYRTTLEERRRLGWYRVRRTGPREKESKETDGHPELNIIVKGDVDGSVEAILDVLDTYDDEKRCKLSLIHYGVGQVTENDLELASTFDSNLQLFNLQNLKFDLYLYRFSLHI</sequence>
<dbReference type="Gene3D" id="2.40.30.10">
    <property type="entry name" value="Translation factors"/>
    <property type="match status" value="1"/>
</dbReference>
<comment type="function">
    <text evidence="6">One of the essential components for the initiation of protein synthesis. Protects formylmethionyl-tRNA from spontaneous hydrolysis and promotes its binding to the 30S ribosomal subunits. Also involved in the hydrolysis of GTP during the formation of the 70S ribosomal complex.</text>
</comment>